<dbReference type="InterPro" id="IPR002110">
    <property type="entry name" value="Ankyrin_rpt"/>
</dbReference>
<accession>A0A6H5IZ08</accession>
<name>A0A6H5IZ08_9HYME</name>
<dbReference type="AlphaFoldDB" id="A0A6H5IZ08"/>
<feature type="repeat" description="ANK" evidence="3">
    <location>
        <begin position="39"/>
        <end position="71"/>
    </location>
</feature>
<evidence type="ECO:0000256" key="1">
    <source>
        <dbReference type="ARBA" id="ARBA00022737"/>
    </source>
</evidence>
<keyword evidence="5" id="KW-1185">Reference proteome</keyword>
<dbReference type="Gene3D" id="1.25.40.20">
    <property type="entry name" value="Ankyrin repeat-containing domain"/>
    <property type="match status" value="1"/>
</dbReference>
<keyword evidence="1" id="KW-0677">Repeat</keyword>
<dbReference type="Pfam" id="PF13857">
    <property type="entry name" value="Ank_5"/>
    <property type="match status" value="1"/>
</dbReference>
<dbReference type="Pfam" id="PF12796">
    <property type="entry name" value="Ank_2"/>
    <property type="match status" value="1"/>
</dbReference>
<dbReference type="SMART" id="SM00248">
    <property type="entry name" value="ANK"/>
    <property type="match status" value="4"/>
</dbReference>
<dbReference type="PROSITE" id="PS50297">
    <property type="entry name" value="ANK_REP_REGION"/>
    <property type="match status" value="2"/>
</dbReference>
<dbReference type="PANTHER" id="PTHR24178:SF41">
    <property type="entry name" value="ANKYRIN-2 ISOFORM X1"/>
    <property type="match status" value="1"/>
</dbReference>
<feature type="repeat" description="ANK" evidence="3">
    <location>
        <begin position="112"/>
        <end position="144"/>
    </location>
</feature>
<keyword evidence="2 3" id="KW-0040">ANK repeat</keyword>
<dbReference type="Proteomes" id="UP000479190">
    <property type="component" value="Unassembled WGS sequence"/>
</dbReference>
<organism evidence="4 5">
    <name type="scientific">Trichogramma brassicae</name>
    <dbReference type="NCBI Taxonomy" id="86971"/>
    <lineage>
        <taxon>Eukaryota</taxon>
        <taxon>Metazoa</taxon>
        <taxon>Ecdysozoa</taxon>
        <taxon>Arthropoda</taxon>
        <taxon>Hexapoda</taxon>
        <taxon>Insecta</taxon>
        <taxon>Pterygota</taxon>
        <taxon>Neoptera</taxon>
        <taxon>Endopterygota</taxon>
        <taxon>Hymenoptera</taxon>
        <taxon>Apocrita</taxon>
        <taxon>Proctotrupomorpha</taxon>
        <taxon>Chalcidoidea</taxon>
        <taxon>Trichogrammatidae</taxon>
        <taxon>Trichogramma</taxon>
    </lineage>
</organism>
<gene>
    <name evidence="4" type="ORF">TBRA_LOCUS12798</name>
</gene>
<evidence type="ECO:0000313" key="4">
    <source>
        <dbReference type="EMBL" id="CAB0041117.1"/>
    </source>
</evidence>
<evidence type="ECO:0000256" key="2">
    <source>
        <dbReference type="ARBA" id="ARBA00023043"/>
    </source>
</evidence>
<proteinExistence type="predicted"/>
<dbReference type="PANTHER" id="PTHR24178">
    <property type="entry name" value="MOLTING PROTEIN MLT-4"/>
    <property type="match status" value="1"/>
</dbReference>
<evidence type="ECO:0000313" key="5">
    <source>
        <dbReference type="Proteomes" id="UP000479190"/>
    </source>
</evidence>
<reference evidence="4 5" key="1">
    <citation type="submission" date="2020-02" db="EMBL/GenBank/DDBJ databases">
        <authorList>
            <person name="Ferguson B K."/>
        </authorList>
    </citation>
    <scope>NUCLEOTIDE SEQUENCE [LARGE SCALE GENOMIC DNA]</scope>
</reference>
<evidence type="ECO:0000256" key="3">
    <source>
        <dbReference type="PROSITE-ProRule" id="PRU00023"/>
    </source>
</evidence>
<dbReference type="EMBL" id="CADCXV010001091">
    <property type="protein sequence ID" value="CAB0041117.1"/>
    <property type="molecule type" value="Genomic_DNA"/>
</dbReference>
<dbReference type="OrthoDB" id="6593077at2759"/>
<sequence>MTPLHIICTREDTRALAELFFAICDDEQQQVRIDTQDNLGNTPLHLAVEKGNKWAVEILLRRGADPNSANEDGNTPLHVIFGKGSNDELAEIFCKICDERHRPLKHSALDKLGNTPLHLAAERADKKAVELLLRRGVNPSVHNAEGSTPLHIVCKGNSDNYDLAFVFFELSDAEFGPPRVSTRDDLGNDRCTWLWLTATRG</sequence>
<protein>
    <submittedName>
        <fullName evidence="4">Uncharacterized protein</fullName>
    </submittedName>
</protein>
<dbReference type="PROSITE" id="PS50088">
    <property type="entry name" value="ANK_REPEAT"/>
    <property type="match status" value="2"/>
</dbReference>
<dbReference type="InterPro" id="IPR036770">
    <property type="entry name" value="Ankyrin_rpt-contain_sf"/>
</dbReference>
<dbReference type="SUPFAM" id="SSF48403">
    <property type="entry name" value="Ankyrin repeat"/>
    <property type="match status" value="1"/>
</dbReference>